<protein>
    <submittedName>
        <fullName evidence="1">Uncharacterized protein</fullName>
    </submittedName>
</protein>
<dbReference type="EMBL" id="BGPR01027363">
    <property type="protein sequence ID" value="GBN97795.1"/>
    <property type="molecule type" value="Genomic_DNA"/>
</dbReference>
<comment type="caution">
    <text evidence="1">The sequence shown here is derived from an EMBL/GenBank/DDBJ whole genome shotgun (WGS) entry which is preliminary data.</text>
</comment>
<keyword evidence="2" id="KW-1185">Reference proteome</keyword>
<sequence>MGQASVESTERLPVPLLSYITATAPSLDGLLGQGQSTDERLCPVLEAASTAPVGWTWDKASRQTEPHPHAPILMLNTATKPLMGIRFRRRTCIFCWKN</sequence>
<dbReference type="AlphaFoldDB" id="A0A4Y2TFC3"/>
<gene>
    <name evidence="1" type="ORF">AVEN_454_1</name>
</gene>
<evidence type="ECO:0000313" key="1">
    <source>
        <dbReference type="EMBL" id="GBN97795.1"/>
    </source>
</evidence>
<evidence type="ECO:0000313" key="2">
    <source>
        <dbReference type="Proteomes" id="UP000499080"/>
    </source>
</evidence>
<organism evidence="1 2">
    <name type="scientific">Araneus ventricosus</name>
    <name type="common">Orbweaver spider</name>
    <name type="synonym">Epeira ventricosa</name>
    <dbReference type="NCBI Taxonomy" id="182803"/>
    <lineage>
        <taxon>Eukaryota</taxon>
        <taxon>Metazoa</taxon>
        <taxon>Ecdysozoa</taxon>
        <taxon>Arthropoda</taxon>
        <taxon>Chelicerata</taxon>
        <taxon>Arachnida</taxon>
        <taxon>Araneae</taxon>
        <taxon>Araneomorphae</taxon>
        <taxon>Entelegynae</taxon>
        <taxon>Araneoidea</taxon>
        <taxon>Araneidae</taxon>
        <taxon>Araneus</taxon>
    </lineage>
</organism>
<proteinExistence type="predicted"/>
<reference evidence="1 2" key="1">
    <citation type="journal article" date="2019" name="Sci. Rep.">
        <title>Orb-weaving spider Araneus ventricosus genome elucidates the spidroin gene catalogue.</title>
        <authorList>
            <person name="Kono N."/>
            <person name="Nakamura H."/>
            <person name="Ohtoshi R."/>
            <person name="Moran D.A.P."/>
            <person name="Shinohara A."/>
            <person name="Yoshida Y."/>
            <person name="Fujiwara M."/>
            <person name="Mori M."/>
            <person name="Tomita M."/>
            <person name="Arakawa K."/>
        </authorList>
    </citation>
    <scope>NUCLEOTIDE SEQUENCE [LARGE SCALE GENOMIC DNA]</scope>
</reference>
<name>A0A4Y2TFC3_ARAVE</name>
<dbReference type="Proteomes" id="UP000499080">
    <property type="component" value="Unassembled WGS sequence"/>
</dbReference>
<accession>A0A4Y2TFC3</accession>